<evidence type="ECO:0000259" key="2">
    <source>
        <dbReference type="Pfam" id="PF01205"/>
    </source>
</evidence>
<dbReference type="Pfam" id="PF01205">
    <property type="entry name" value="Impact_N"/>
    <property type="match status" value="1"/>
</dbReference>
<evidence type="ECO:0000313" key="4">
    <source>
        <dbReference type="EMBL" id="CAE8655886.1"/>
    </source>
</evidence>
<proteinExistence type="inferred from homology"/>
<accession>A0A813IVF3</accession>
<dbReference type="InterPro" id="IPR036956">
    <property type="entry name" value="Impact_N_sf"/>
</dbReference>
<dbReference type="GO" id="GO:0005737">
    <property type="term" value="C:cytoplasm"/>
    <property type="evidence" value="ECO:0007669"/>
    <property type="project" value="TreeGrafter"/>
</dbReference>
<comment type="similarity">
    <text evidence="1">Belongs to the IMPACT family.</text>
</comment>
<dbReference type="GO" id="GO:0140469">
    <property type="term" value="P:GCN2-mediated signaling"/>
    <property type="evidence" value="ECO:0007669"/>
    <property type="project" value="TreeGrafter"/>
</dbReference>
<sequence>VLAAEAFQREELDAAFAEGLAAAEDLAAAEVAASNAEDTATRSRAFTYLPSNPEYGQRRRTFDDASGDAANAVEIRRGEPVTDRKSKFQAFAAKVSHKGQVDWVLRSLLEDRKIAAATHNIFAYRYQDAVRNVQVADNDDDGEDGAGSKLAELLSLAGCEDVLVMVSRWYGGIQLGPDRFKHIRHVAAAVLDEAGWTTRGRSSGGGSGAKKGR</sequence>
<dbReference type="EMBL" id="CAJNNV010024303">
    <property type="protein sequence ID" value="CAE8609401.1"/>
    <property type="molecule type" value="Genomic_DNA"/>
</dbReference>
<dbReference type="Gene3D" id="3.30.230.30">
    <property type="entry name" value="Impact, N-terminal domain"/>
    <property type="match status" value="1"/>
</dbReference>
<name>A0A813IVF3_POLGL</name>
<evidence type="ECO:0000313" key="6">
    <source>
        <dbReference type="Proteomes" id="UP000654075"/>
    </source>
</evidence>
<gene>
    <name evidence="3" type="ORF">PGLA1383_LOCUS27227</name>
    <name evidence="4" type="ORF">PGLA2088_LOCUS11874</name>
</gene>
<reference evidence="4" key="1">
    <citation type="submission" date="2021-02" db="EMBL/GenBank/DDBJ databases">
        <authorList>
            <person name="Dougan E. K."/>
            <person name="Rhodes N."/>
            <person name="Thang M."/>
            <person name="Chan C."/>
        </authorList>
    </citation>
    <scope>NUCLEOTIDE SEQUENCE</scope>
</reference>
<protein>
    <recommendedName>
        <fullName evidence="2">Impact N-terminal domain-containing protein</fullName>
    </recommendedName>
</protein>
<dbReference type="AlphaFoldDB" id="A0A813IVF3"/>
<dbReference type="PANTHER" id="PTHR16301:SF25">
    <property type="entry name" value="PROTEIN IMPACT"/>
    <property type="match status" value="1"/>
</dbReference>
<evidence type="ECO:0000313" key="3">
    <source>
        <dbReference type="EMBL" id="CAE8609401.1"/>
    </source>
</evidence>
<dbReference type="Proteomes" id="UP000654075">
    <property type="component" value="Unassembled WGS sequence"/>
</dbReference>
<organism evidence="4 5">
    <name type="scientific">Polarella glacialis</name>
    <name type="common">Dinoflagellate</name>
    <dbReference type="NCBI Taxonomy" id="89957"/>
    <lineage>
        <taxon>Eukaryota</taxon>
        <taxon>Sar</taxon>
        <taxon>Alveolata</taxon>
        <taxon>Dinophyceae</taxon>
        <taxon>Suessiales</taxon>
        <taxon>Suessiaceae</taxon>
        <taxon>Polarella</taxon>
    </lineage>
</organism>
<comment type="caution">
    <text evidence="4">The sequence shown here is derived from an EMBL/GenBank/DDBJ whole genome shotgun (WGS) entry which is preliminary data.</text>
</comment>
<evidence type="ECO:0000313" key="5">
    <source>
        <dbReference type="Proteomes" id="UP000626109"/>
    </source>
</evidence>
<keyword evidence="6" id="KW-1185">Reference proteome</keyword>
<dbReference type="PANTHER" id="PTHR16301">
    <property type="entry name" value="IMPACT-RELATED"/>
    <property type="match status" value="1"/>
</dbReference>
<evidence type="ECO:0000256" key="1">
    <source>
        <dbReference type="ARBA" id="ARBA00007665"/>
    </source>
</evidence>
<dbReference type="GO" id="GO:0006446">
    <property type="term" value="P:regulation of translational initiation"/>
    <property type="evidence" value="ECO:0007669"/>
    <property type="project" value="TreeGrafter"/>
</dbReference>
<feature type="domain" description="Impact N-terminal" evidence="2">
    <location>
        <begin position="84"/>
        <end position="191"/>
    </location>
</feature>
<dbReference type="InterPro" id="IPR020568">
    <property type="entry name" value="Ribosomal_Su5_D2-typ_SF"/>
</dbReference>
<dbReference type="EMBL" id="CAJNNW010013858">
    <property type="protein sequence ID" value="CAE8655886.1"/>
    <property type="molecule type" value="Genomic_DNA"/>
</dbReference>
<dbReference type="InterPro" id="IPR023582">
    <property type="entry name" value="Impact"/>
</dbReference>
<dbReference type="SUPFAM" id="SSF54211">
    <property type="entry name" value="Ribosomal protein S5 domain 2-like"/>
    <property type="match status" value="1"/>
</dbReference>
<dbReference type="OrthoDB" id="69641at2759"/>
<feature type="non-terminal residue" evidence="4">
    <location>
        <position position="213"/>
    </location>
</feature>
<dbReference type="InterPro" id="IPR001498">
    <property type="entry name" value="Impact_N"/>
</dbReference>
<dbReference type="Proteomes" id="UP000626109">
    <property type="component" value="Unassembled WGS sequence"/>
</dbReference>